<dbReference type="SUPFAM" id="SSF89372">
    <property type="entry name" value="Fucose-specific lectin"/>
    <property type="match status" value="1"/>
</dbReference>
<evidence type="ECO:0008006" key="6">
    <source>
        <dbReference type="Google" id="ProtNLM"/>
    </source>
</evidence>
<dbReference type="Gene3D" id="2.120.10.70">
    <property type="entry name" value="Fucose-specific lectin"/>
    <property type="match status" value="1"/>
</dbReference>
<keyword evidence="3" id="KW-0472">Membrane</keyword>
<dbReference type="EMBL" id="JAPEVB010000007">
    <property type="protein sequence ID" value="KAJ4385769.1"/>
    <property type="molecule type" value="Genomic_DNA"/>
</dbReference>
<sequence>MDDRNQGNHQSRNTYLHEIELQESPITREHSNYMSMQETRISPNTTGEDRDFAISPQDAEPAKPPMVWERPDYSDLEVCAVIPPTWDNDKMPVVLESDEKMESRNGVGGTPLSPYLTDPVPAYSAQSHRTSAQSQAPLAKGDYSDWEHQATTTAKGDRRILGFAMSKKRLSVVGVGILAFILILLATVLGITLTMNIVSRQRDKSSSSLGDNILLDNSGLAAVNWTDSSGTERSAVFYQDASNSVMVSLRDSVSNEWTQSNVTAAIMNNTGASRLDVLPGTPLAAVTNRYQVSLYYLTTANSVAEIWASDIVGEVWFAGALQTSLSPLTAMNGSHLSAYWQICNNCSNSLYMLFQDGGGDLQMANLTNGAWSFASLNSSSSVNGTGLAVRPFTEDNGVGTFGTDPGALRMYSFDDAGLLEFKDGSSTNFTWEVDSASTAFIDTLEVDTNPELAAISYGQHGLTNMLVNYLAPGGSINSYVYNGSAWTSGQPNLTGGPTNFSAIATAQNMLVYGSFNGSIYEYEVDNTNPLKWTEKSTVFAS</sequence>
<evidence type="ECO:0000256" key="2">
    <source>
        <dbReference type="SAM" id="MobiDB-lite"/>
    </source>
</evidence>
<feature type="region of interest" description="Disordered" evidence="2">
    <location>
        <begin position="41"/>
        <end position="67"/>
    </location>
</feature>
<name>A0A9W8YJX3_9PEZI</name>
<proteinExistence type="inferred from homology"/>
<dbReference type="Proteomes" id="UP001140453">
    <property type="component" value="Unassembled WGS sequence"/>
</dbReference>
<gene>
    <name evidence="4" type="ORF">N0V93_010200</name>
</gene>
<comment type="caution">
    <text evidence="4">The sequence shown here is derived from an EMBL/GenBank/DDBJ whole genome shotgun (WGS) entry which is preliminary data.</text>
</comment>
<evidence type="ECO:0000256" key="1">
    <source>
        <dbReference type="ARBA" id="ARBA00009042"/>
    </source>
</evidence>
<keyword evidence="3" id="KW-1133">Transmembrane helix</keyword>
<evidence type="ECO:0000313" key="5">
    <source>
        <dbReference type="Proteomes" id="UP001140453"/>
    </source>
</evidence>
<dbReference type="AlphaFoldDB" id="A0A9W8YJX3"/>
<dbReference type="Pfam" id="PF07938">
    <property type="entry name" value="Fungal_lectin"/>
    <property type="match status" value="1"/>
</dbReference>
<dbReference type="OrthoDB" id="5396810at2759"/>
<comment type="similarity">
    <text evidence="1">Belongs to the fungal fucose-specific lectin family.</text>
</comment>
<keyword evidence="3" id="KW-0812">Transmembrane</keyword>
<evidence type="ECO:0000313" key="4">
    <source>
        <dbReference type="EMBL" id="KAJ4385769.1"/>
    </source>
</evidence>
<organism evidence="4 5">
    <name type="scientific">Gnomoniopsis smithogilvyi</name>
    <dbReference type="NCBI Taxonomy" id="1191159"/>
    <lineage>
        <taxon>Eukaryota</taxon>
        <taxon>Fungi</taxon>
        <taxon>Dikarya</taxon>
        <taxon>Ascomycota</taxon>
        <taxon>Pezizomycotina</taxon>
        <taxon>Sordariomycetes</taxon>
        <taxon>Sordariomycetidae</taxon>
        <taxon>Diaporthales</taxon>
        <taxon>Gnomoniaceae</taxon>
        <taxon>Gnomoniopsis</taxon>
    </lineage>
</organism>
<evidence type="ECO:0000256" key="3">
    <source>
        <dbReference type="SAM" id="Phobius"/>
    </source>
</evidence>
<reference evidence="4" key="1">
    <citation type="submission" date="2022-10" db="EMBL/GenBank/DDBJ databases">
        <title>Tapping the CABI collections for fungal endophytes: first genome assemblies for Collariella, Neodidymelliopsis, Ascochyta clinopodiicola, Didymella pomorum, Didymosphaeria variabile, Neocosmospora piperis and Neocucurbitaria cava.</title>
        <authorList>
            <person name="Hill R."/>
        </authorList>
    </citation>
    <scope>NUCLEOTIDE SEQUENCE</scope>
    <source>
        <strain evidence="4">IMI 355082</strain>
    </source>
</reference>
<feature type="transmembrane region" description="Helical" evidence="3">
    <location>
        <begin position="170"/>
        <end position="198"/>
    </location>
</feature>
<dbReference type="InterPro" id="IPR012475">
    <property type="entry name" value="Fungal_lectin"/>
</dbReference>
<accession>A0A9W8YJX3</accession>
<keyword evidence="5" id="KW-1185">Reference proteome</keyword>
<protein>
    <recommendedName>
        <fullName evidence="6">Fucose-specific lectin</fullName>
    </recommendedName>
</protein>